<accession>Q5ULM3</accession>
<dbReference type="InterPro" id="IPR058040">
    <property type="entry name" value="BW3TFN"/>
</dbReference>
<dbReference type="EMBL" id="AY682195">
    <property type="protein sequence ID" value="AAV35911.1"/>
    <property type="molecule type" value="Genomic_DNA"/>
</dbReference>
<name>Q5ULM3_9CAUD</name>
<organism evidence="1 2">
    <name type="scientific">Lactobacillus phage LP65</name>
    <dbReference type="NCBI Taxonomy" id="2892344"/>
    <lineage>
        <taxon>Viruses</taxon>
        <taxon>Duplodnaviria</taxon>
        <taxon>Heunggongvirae</taxon>
        <taxon>Uroviricota</taxon>
        <taxon>Caudoviricetes</taxon>
        <taxon>Herelleviridae</taxon>
        <taxon>Salchichonvirus</taxon>
        <taxon>Salchichonvirus LP65</taxon>
    </lineage>
</organism>
<dbReference type="Pfam" id="PF25691">
    <property type="entry name" value="BW3TFN"/>
    <property type="match status" value="1"/>
</dbReference>
<protein>
    <submittedName>
        <fullName evidence="1">Orf91</fullName>
    </submittedName>
</protein>
<evidence type="ECO:0000313" key="2">
    <source>
        <dbReference type="Proteomes" id="UP000002117"/>
    </source>
</evidence>
<sequence length="171" mass="19237">MAILTNYYQVKSAIDFSNQSDIWIEFAKDTPWTDETKPDSEDPAITDLDSSQIFVKSNSLILLYPAKDTDSDDNVIIYKNSRWIPSGVDDAYKNNATFVLLSYKIDAGTTDNFTWRQTGIRKGTTPVEAGSKTLLKPSEVSDKGKLLAFDNHVPQNYSNDTVATVQYLMEF</sequence>
<dbReference type="RefSeq" id="YP_164726.1">
    <property type="nucleotide sequence ID" value="NC_006565.1"/>
</dbReference>
<dbReference type="OrthoDB" id="9869at10239"/>
<gene>
    <name evidence="1" type="ORF">orf91</name>
</gene>
<keyword evidence="2" id="KW-1185">Reference proteome</keyword>
<dbReference type="Proteomes" id="UP000002117">
    <property type="component" value="Segment"/>
</dbReference>
<dbReference type="KEGG" id="vg:3197385"/>
<reference evidence="1 2" key="1">
    <citation type="journal article" date="2004" name="J. Bacteriol.">
        <title>Lactobacillus plantarum bacteriophage LP65: a new member of the SPO1-like genus of the family Myoviridae.</title>
        <authorList>
            <person name="Chibani-Chennoufi S."/>
            <person name="Dillmann M.L."/>
            <person name="Marvin-Guy L."/>
            <person name="Rami-Shojaei S."/>
            <person name="Brussow H."/>
        </authorList>
    </citation>
    <scope>NUCLEOTIDE SEQUENCE</scope>
</reference>
<proteinExistence type="predicted"/>
<evidence type="ECO:0000313" key="1">
    <source>
        <dbReference type="EMBL" id="AAV35911.1"/>
    </source>
</evidence>